<evidence type="ECO:0000313" key="1">
    <source>
        <dbReference type="EMBL" id="ORE06901.1"/>
    </source>
</evidence>
<dbReference type="EMBL" id="KV921914">
    <property type="protein sequence ID" value="ORE06901.1"/>
    <property type="molecule type" value="Genomic_DNA"/>
</dbReference>
<name>A0A1X0R4K8_RHIZD</name>
<proteinExistence type="predicted"/>
<accession>A0A1X0R4K8</accession>
<gene>
    <name evidence="1" type="ORF">BCV72DRAFT_117433</name>
</gene>
<reference evidence="1" key="1">
    <citation type="journal article" date="2016" name="Proc. Natl. Acad. Sci. U.S.A.">
        <title>Lipid metabolic changes in an early divergent fungus govern the establishment of a mutualistic symbiosis with endobacteria.</title>
        <authorList>
            <person name="Lastovetsky O.A."/>
            <person name="Gaspar M.L."/>
            <person name="Mondo S.J."/>
            <person name="LaButti K.M."/>
            <person name="Sandor L."/>
            <person name="Grigoriev I.V."/>
            <person name="Henry S.A."/>
            <person name="Pawlowska T.E."/>
        </authorList>
    </citation>
    <scope>NUCLEOTIDE SEQUENCE [LARGE SCALE GENOMIC DNA]</scope>
    <source>
        <strain evidence="1">ATCC 52814</strain>
    </source>
</reference>
<dbReference type="Proteomes" id="UP000242414">
    <property type="component" value="Unassembled WGS sequence"/>
</dbReference>
<dbReference type="AlphaFoldDB" id="A0A1X0R4K8"/>
<protein>
    <submittedName>
        <fullName evidence="1">Uncharacterized protein</fullName>
    </submittedName>
</protein>
<sequence>MVLRSLLGTSRLPLFVELSEGIDFNTHKGKETVDEEKMMKQLIKLLKLKQVEGSEDPIQYYKRYYGEITNIIYFIPFNSSYLRLETLPRVIDLLGLQEFLIKTSELFQYREAILKEINI</sequence>
<dbReference type="VEuPathDB" id="FungiDB:BCV72DRAFT_117433"/>
<organism evidence="1">
    <name type="scientific">Rhizopus microsporus var. microsporus</name>
    <dbReference type="NCBI Taxonomy" id="86635"/>
    <lineage>
        <taxon>Eukaryota</taxon>
        <taxon>Fungi</taxon>
        <taxon>Fungi incertae sedis</taxon>
        <taxon>Mucoromycota</taxon>
        <taxon>Mucoromycotina</taxon>
        <taxon>Mucoromycetes</taxon>
        <taxon>Mucorales</taxon>
        <taxon>Mucorineae</taxon>
        <taxon>Rhizopodaceae</taxon>
        <taxon>Rhizopus</taxon>
    </lineage>
</organism>